<dbReference type="Proteomes" id="UP000824023">
    <property type="component" value="Unassembled WGS sequence"/>
</dbReference>
<dbReference type="EMBL" id="DXCK01000004">
    <property type="protein sequence ID" value="HIZ00674.1"/>
    <property type="molecule type" value="Genomic_DNA"/>
</dbReference>
<feature type="domain" description="Bacterial Ig-like" evidence="1">
    <location>
        <begin position="182"/>
        <end position="286"/>
    </location>
</feature>
<comment type="caution">
    <text evidence="2">The sequence shown here is derived from an EMBL/GenBank/DDBJ whole genome shotgun (WGS) entry which is preliminary data.</text>
</comment>
<gene>
    <name evidence="2" type="ORF">H9819_00240</name>
</gene>
<reference evidence="2" key="1">
    <citation type="journal article" date="2021" name="PeerJ">
        <title>Extensive microbial diversity within the chicken gut microbiome revealed by metagenomics and culture.</title>
        <authorList>
            <person name="Gilroy R."/>
            <person name="Ravi A."/>
            <person name="Getino M."/>
            <person name="Pursley I."/>
            <person name="Horton D.L."/>
            <person name="Alikhan N.F."/>
            <person name="Baker D."/>
            <person name="Gharbi K."/>
            <person name="Hall N."/>
            <person name="Watson M."/>
            <person name="Adriaenssens E.M."/>
            <person name="Foster-Nyarko E."/>
            <person name="Jarju S."/>
            <person name="Secka A."/>
            <person name="Antonio M."/>
            <person name="Oren A."/>
            <person name="Chaudhuri R.R."/>
            <person name="La Ragione R."/>
            <person name="Hildebrand F."/>
            <person name="Pallen M.J."/>
        </authorList>
    </citation>
    <scope>NUCLEOTIDE SEQUENCE</scope>
    <source>
        <strain evidence="2">ChiHjej12B11-24981</strain>
    </source>
</reference>
<dbReference type="AlphaFoldDB" id="A0A9D2A3I4"/>
<organism evidence="2 3">
    <name type="scientific">Candidatus Bacteroides merdipullorum</name>
    <dbReference type="NCBI Taxonomy" id="2838474"/>
    <lineage>
        <taxon>Bacteria</taxon>
        <taxon>Pseudomonadati</taxon>
        <taxon>Bacteroidota</taxon>
        <taxon>Bacteroidia</taxon>
        <taxon>Bacteroidales</taxon>
        <taxon>Bacteroidaceae</taxon>
        <taxon>Bacteroides</taxon>
    </lineage>
</organism>
<dbReference type="Pfam" id="PF20251">
    <property type="entry name" value="Big_14"/>
    <property type="match status" value="1"/>
</dbReference>
<reference evidence="2" key="2">
    <citation type="submission" date="2021-04" db="EMBL/GenBank/DDBJ databases">
        <authorList>
            <person name="Gilroy R."/>
        </authorList>
    </citation>
    <scope>NUCLEOTIDE SEQUENCE</scope>
    <source>
        <strain evidence="2">ChiHjej12B11-24981</strain>
    </source>
</reference>
<dbReference type="InterPro" id="IPR046878">
    <property type="entry name" value="Big_14"/>
</dbReference>
<proteinExistence type="predicted"/>
<sequence length="324" mass="36623">MKKTMFWTVLAGCLLALNGCNLRKTNQENKALAGWEVLGNLDKAYGDDYPAYVEGRYFDDRGTPVLQIRGDTLRARKELAKVAGSNNFRLEQVGNGVYSQKELDSLLTEMRRRLDATTDTALRTNAFGNGRGGHKIRVDLLRNTAEWRERFRREIMDSPALEFDGPDGREVCALKGVSEVFGVSLEAEQAVVPVTTHQVRFVLHNGSNDTIGYGSAYDLAYEQDGQWYYLPTDRLFTLELIEMLPDGQTIFNANLYPEINKNRPGRYRFFKEIKIKGKEEMLMAEFKMSAPTALSSQTGSTLSYEYELVTPDSAQMKPYATAKM</sequence>
<name>A0A9D2A3I4_9BACE</name>
<evidence type="ECO:0000313" key="2">
    <source>
        <dbReference type="EMBL" id="HIZ00674.1"/>
    </source>
</evidence>
<evidence type="ECO:0000259" key="1">
    <source>
        <dbReference type="Pfam" id="PF20251"/>
    </source>
</evidence>
<evidence type="ECO:0000313" key="3">
    <source>
        <dbReference type="Proteomes" id="UP000824023"/>
    </source>
</evidence>
<protein>
    <recommendedName>
        <fullName evidence="1">Bacterial Ig-like domain-containing protein</fullName>
    </recommendedName>
</protein>
<accession>A0A9D2A3I4</accession>